<evidence type="ECO:0000256" key="3">
    <source>
        <dbReference type="ARBA" id="ARBA00022801"/>
    </source>
</evidence>
<evidence type="ECO:0000313" key="5">
    <source>
        <dbReference type="EMBL" id="VAV95988.1"/>
    </source>
</evidence>
<dbReference type="SUPFAM" id="SSF50789">
    <property type="entry name" value="Herpes virus serine proteinase, assemblin"/>
    <property type="match status" value="1"/>
</dbReference>
<dbReference type="AlphaFoldDB" id="A0A3B0S6H1"/>
<keyword evidence="2 5" id="KW-0645">Protease</keyword>
<feature type="domain" description="Prohead serine protease" evidence="4">
    <location>
        <begin position="22"/>
        <end position="156"/>
    </location>
</feature>
<accession>A0A3B0S6H1</accession>
<proteinExistence type="predicted"/>
<evidence type="ECO:0000259" key="4">
    <source>
        <dbReference type="Pfam" id="PF04586"/>
    </source>
</evidence>
<gene>
    <name evidence="5" type="ORF">MNBD_ALPHA08-501</name>
</gene>
<evidence type="ECO:0000256" key="1">
    <source>
        <dbReference type="ARBA" id="ARBA00022612"/>
    </source>
</evidence>
<dbReference type="GO" id="GO:0008233">
    <property type="term" value="F:peptidase activity"/>
    <property type="evidence" value="ECO:0007669"/>
    <property type="project" value="UniProtKB-KW"/>
</dbReference>
<dbReference type="GO" id="GO:0006508">
    <property type="term" value="P:proteolysis"/>
    <property type="evidence" value="ECO:0007669"/>
    <property type="project" value="UniProtKB-KW"/>
</dbReference>
<sequence>MTELALAGRRMQACALPTLKQGVFEGYASIFDTVDGSGDQVLRGAFTKSLADRGVANIRMLFQHDPAQPIGTWLDIRQDVKGLYVRGRLSMDVQRSAELAGLLRDGAIDGLSIGFKTIKARRDQKTGIRQLLTVDLWEISLVTFPMLTSARVASLKAHKALAVQTPAAHRAGRSTGSGGIHRLAKTASSGFCA</sequence>
<keyword evidence="3" id="KW-0378">Hydrolase</keyword>
<keyword evidence="1" id="KW-1188">Viral release from host cell</keyword>
<evidence type="ECO:0000256" key="2">
    <source>
        <dbReference type="ARBA" id="ARBA00022670"/>
    </source>
</evidence>
<name>A0A3B0S6H1_9ZZZZ</name>
<dbReference type="NCBIfam" id="TIGR01543">
    <property type="entry name" value="proheadase_HK97"/>
    <property type="match status" value="1"/>
</dbReference>
<dbReference type="Pfam" id="PF04586">
    <property type="entry name" value="Peptidase_S78"/>
    <property type="match status" value="1"/>
</dbReference>
<dbReference type="EMBL" id="UOEC01000131">
    <property type="protein sequence ID" value="VAV95988.1"/>
    <property type="molecule type" value="Genomic_DNA"/>
</dbReference>
<protein>
    <submittedName>
        <fullName evidence="5">Gene Transfer Agent prohead protease</fullName>
    </submittedName>
</protein>
<dbReference type="InterPro" id="IPR006433">
    <property type="entry name" value="Prohead_protease"/>
</dbReference>
<reference evidence="5" key="1">
    <citation type="submission" date="2018-06" db="EMBL/GenBank/DDBJ databases">
        <authorList>
            <person name="Zhirakovskaya E."/>
        </authorList>
    </citation>
    <scope>NUCLEOTIDE SEQUENCE</scope>
</reference>
<organism evidence="5">
    <name type="scientific">hydrothermal vent metagenome</name>
    <dbReference type="NCBI Taxonomy" id="652676"/>
    <lineage>
        <taxon>unclassified sequences</taxon>
        <taxon>metagenomes</taxon>
        <taxon>ecological metagenomes</taxon>
    </lineage>
</organism>
<dbReference type="InterPro" id="IPR054613">
    <property type="entry name" value="Peptidase_S78_dom"/>
</dbReference>